<evidence type="ECO:0008006" key="5">
    <source>
        <dbReference type="Google" id="ProtNLM"/>
    </source>
</evidence>
<dbReference type="RefSeq" id="WP_011600625.1">
    <property type="nucleotide sequence ID" value="NZ_MW574937.1"/>
</dbReference>
<feature type="transmembrane region" description="Helical" evidence="1">
    <location>
        <begin position="162"/>
        <end position="192"/>
    </location>
</feature>
<feature type="transmembrane region" description="Helical" evidence="1">
    <location>
        <begin position="123"/>
        <end position="142"/>
    </location>
</feature>
<dbReference type="EMBL" id="MW574943">
    <property type="protein sequence ID" value="QSM61698.1"/>
    <property type="molecule type" value="Genomic_DNA"/>
</dbReference>
<geneLocation type="plasmid" evidence="4">
    <name>pTE_T100_4</name>
</geneLocation>
<evidence type="ECO:0000313" key="3">
    <source>
        <dbReference type="EMBL" id="QSM61343.1"/>
    </source>
</evidence>
<keyword evidence="1" id="KW-1133">Transmembrane helix</keyword>
<geneLocation type="plasmid" evidence="2">
    <name>pTE_C_2</name>
</geneLocation>
<name>A0A899NDF6_ECOLX</name>
<dbReference type="Pfam" id="PF05857">
    <property type="entry name" value="TraX"/>
    <property type="match status" value="1"/>
</dbReference>
<feature type="transmembrane region" description="Helical" evidence="1">
    <location>
        <begin position="38"/>
        <end position="56"/>
    </location>
</feature>
<feature type="transmembrane region" description="Helical" evidence="1">
    <location>
        <begin position="100"/>
        <end position="116"/>
    </location>
</feature>
<keyword evidence="1" id="KW-0472">Membrane</keyword>
<feature type="transmembrane region" description="Helical" evidence="1">
    <location>
        <begin position="76"/>
        <end position="94"/>
    </location>
</feature>
<reference evidence="3" key="1">
    <citation type="journal article" name="Environ. Pollut.">
        <title>Investigating the effects of municipal and hospital wastewaters on horizontal gene transfer.</title>
        <authorList>
            <person name="Hutinel M."/>
            <person name="Fick J."/>
            <person name="Larsson D.G.J."/>
            <person name="Flach C.F."/>
        </authorList>
    </citation>
    <scope>NUCLEOTIDE SEQUENCE</scope>
    <source>
        <strain evidence="3">CV601</strain>
        <plasmid evidence="2">pTE_C_2</plasmid>
        <plasmid evidence="3">pTE_C_3</plasmid>
        <plasmid evidence="4">pTE_T100_4</plasmid>
    </source>
</reference>
<protein>
    <recommendedName>
        <fullName evidence="5">Conjugal transfer protein TraX</fullName>
    </recommendedName>
</protein>
<feature type="transmembrane region" description="Helical" evidence="1">
    <location>
        <begin position="204"/>
        <end position="224"/>
    </location>
</feature>
<evidence type="ECO:0000313" key="4">
    <source>
        <dbReference type="EMBL" id="QSM61698.1"/>
    </source>
</evidence>
<dbReference type="EMBL" id="MW574937">
    <property type="protein sequence ID" value="QSM61300.1"/>
    <property type="molecule type" value="Genomic_DNA"/>
</dbReference>
<dbReference type="InterPro" id="IPR008875">
    <property type="entry name" value="TraX"/>
</dbReference>
<evidence type="ECO:0000313" key="2">
    <source>
        <dbReference type="EMBL" id="QSM61300.1"/>
    </source>
</evidence>
<geneLocation type="plasmid" evidence="3">
    <name>pTE_C_3</name>
</geneLocation>
<accession>A0A899NDF6</accession>
<dbReference type="AlphaFoldDB" id="A0A899NDF6"/>
<organism evidence="3">
    <name type="scientific">Escherichia coli</name>
    <dbReference type="NCBI Taxonomy" id="562"/>
    <lineage>
        <taxon>Bacteria</taxon>
        <taxon>Pseudomonadati</taxon>
        <taxon>Pseudomonadota</taxon>
        <taxon>Gammaproteobacteria</taxon>
        <taxon>Enterobacterales</taxon>
        <taxon>Enterobacteriaceae</taxon>
        <taxon>Escherichia</taxon>
    </lineage>
</organism>
<keyword evidence="1" id="KW-0812">Transmembrane</keyword>
<keyword evidence="3" id="KW-0614">Plasmid</keyword>
<dbReference type="EMBL" id="MW574938">
    <property type="protein sequence ID" value="QSM61343.1"/>
    <property type="molecule type" value="Genomic_DNA"/>
</dbReference>
<sequence>MKPLRMSDGSLELLKWLALVLMTGDHVNKYLFNGTIDWLFDAGRLCLPIFVFVLAYNLARPGVFERGAYPRTMKRMALFGVVASVPFIALGGLGGGWWPLNVMFTLLVITATLYLVERGGVGNLVAAGLVFLVGGSVVEYWWPAIVLGLAVWSYCKRPTWTAAAVALLALAALWFINRNLWALAVLPLLLVASRIDLSMPRLRWAFYAYYPLHLAALWLIRIPMSKAGYLFF</sequence>
<evidence type="ECO:0000256" key="1">
    <source>
        <dbReference type="SAM" id="Phobius"/>
    </source>
</evidence>
<gene>
    <name evidence="2" type="ORF">LDMDHDEC_00122</name>
    <name evidence="3" type="ORF">LDMDHDEC_00166</name>
    <name evidence="4" type="ORF">LDMDHDEC_00522</name>
</gene>
<proteinExistence type="predicted"/>